<keyword evidence="4" id="KW-1185">Reference proteome</keyword>
<evidence type="ECO:0000256" key="2">
    <source>
        <dbReference type="SAM" id="Phobius"/>
    </source>
</evidence>
<evidence type="ECO:0000313" key="3">
    <source>
        <dbReference type="EMBL" id="MSS59474.1"/>
    </source>
</evidence>
<evidence type="ECO:0000256" key="1">
    <source>
        <dbReference type="SAM" id="MobiDB-lite"/>
    </source>
</evidence>
<feature type="compositionally biased region" description="Low complexity" evidence="1">
    <location>
        <begin position="1"/>
        <end position="11"/>
    </location>
</feature>
<dbReference type="EMBL" id="VUMN01000033">
    <property type="protein sequence ID" value="MSS59474.1"/>
    <property type="molecule type" value="Genomic_DNA"/>
</dbReference>
<feature type="region of interest" description="Disordered" evidence="1">
    <location>
        <begin position="1"/>
        <end position="53"/>
    </location>
</feature>
<feature type="transmembrane region" description="Helical" evidence="2">
    <location>
        <begin position="88"/>
        <end position="113"/>
    </location>
</feature>
<proteinExistence type="predicted"/>
<organism evidence="3 4">
    <name type="scientific">Stecheria intestinalis</name>
    <dbReference type="NCBI Taxonomy" id="2606630"/>
    <lineage>
        <taxon>Bacteria</taxon>
        <taxon>Bacillati</taxon>
        <taxon>Bacillota</taxon>
        <taxon>Erysipelotrichia</taxon>
        <taxon>Erysipelotrichales</taxon>
        <taxon>Erysipelotrichaceae</taxon>
        <taxon>Stecheria</taxon>
    </lineage>
</organism>
<comment type="caution">
    <text evidence="3">The sequence shown here is derived from an EMBL/GenBank/DDBJ whole genome shotgun (WGS) entry which is preliminary data.</text>
</comment>
<keyword evidence="2" id="KW-0472">Membrane</keyword>
<keyword evidence="2" id="KW-0812">Transmembrane</keyword>
<keyword evidence="2" id="KW-1133">Transmembrane helix</keyword>
<feature type="compositionally biased region" description="Basic residues" evidence="1">
    <location>
        <begin position="12"/>
        <end position="24"/>
    </location>
</feature>
<name>A0A7X2NTW9_9FIRM</name>
<reference evidence="3 4" key="1">
    <citation type="submission" date="2019-08" db="EMBL/GenBank/DDBJ databases">
        <title>In-depth cultivation of the pig gut microbiome towards novel bacterial diversity and tailored functional studies.</title>
        <authorList>
            <person name="Wylensek D."/>
            <person name="Hitch T.C.A."/>
            <person name="Clavel T."/>
        </authorList>
    </citation>
    <scope>NUCLEOTIDE SEQUENCE [LARGE SCALE GENOMIC DNA]</scope>
    <source>
        <strain evidence="3 4">Oil+RF-744-GAM-WT-6</strain>
    </source>
</reference>
<accession>A0A7X2NTW9</accession>
<dbReference type="AlphaFoldDB" id="A0A7X2NTW9"/>
<dbReference type="Proteomes" id="UP000461880">
    <property type="component" value="Unassembled WGS sequence"/>
</dbReference>
<protein>
    <submittedName>
        <fullName evidence="3">Uncharacterized protein</fullName>
    </submittedName>
</protein>
<gene>
    <name evidence="3" type="ORF">FYJ51_11285</name>
</gene>
<evidence type="ECO:0000313" key="4">
    <source>
        <dbReference type="Proteomes" id="UP000461880"/>
    </source>
</evidence>
<dbReference type="RefSeq" id="WP_154505734.1">
    <property type="nucleotide sequence ID" value="NZ_VUMN01000033.1"/>
</dbReference>
<sequence length="117" mass="13309">MAATRKTSSAKTRTRSTSSRKKNTCRVGAENGDSLDYRPGSSSYRSIHSSRSSYDFRSETDSEEYYYDETLKKRPAVKHTVHHSKPSFLASSGMLVFLLILIIVYVVVAMRVWNLLH</sequence>
<feature type="compositionally biased region" description="Low complexity" evidence="1">
    <location>
        <begin position="41"/>
        <end position="53"/>
    </location>
</feature>